<organism evidence="2 3">
    <name type="scientific">Bacteroides pectinophilus CAG:437</name>
    <dbReference type="NCBI Taxonomy" id="1263051"/>
    <lineage>
        <taxon>Bacteria</taxon>
        <taxon>Bacillati</taxon>
        <taxon>Bacillota</taxon>
        <taxon>Clostridia</taxon>
        <taxon>Eubacteriales</taxon>
    </lineage>
</organism>
<protein>
    <recommendedName>
        <fullName evidence="4">Heptaprenyl diphosphate synthase component I</fullName>
    </recommendedName>
</protein>
<feature type="transmembrane region" description="Helical" evidence="1">
    <location>
        <begin position="132"/>
        <end position="153"/>
    </location>
</feature>
<dbReference type="AlphaFoldDB" id="R7AEP8"/>
<comment type="caution">
    <text evidence="2">The sequence shown here is derived from an EMBL/GenBank/DDBJ whole genome shotgun (WGS) entry which is preliminary data.</text>
</comment>
<evidence type="ECO:0000256" key="1">
    <source>
        <dbReference type="SAM" id="Phobius"/>
    </source>
</evidence>
<accession>R7AEP8</accession>
<feature type="transmembrane region" description="Helical" evidence="1">
    <location>
        <begin position="30"/>
        <end position="54"/>
    </location>
</feature>
<gene>
    <name evidence="2" type="ORF">BN656_01250</name>
</gene>
<feature type="transmembrane region" description="Helical" evidence="1">
    <location>
        <begin position="66"/>
        <end position="96"/>
    </location>
</feature>
<name>R7AEP8_9FIRM</name>
<dbReference type="InterPro" id="IPR014535">
    <property type="entry name" value="Hpre_diP_synt_I"/>
</dbReference>
<reference evidence="2" key="1">
    <citation type="submission" date="2012-11" db="EMBL/GenBank/DDBJ databases">
        <title>Dependencies among metagenomic species, viruses, plasmids and units of genetic variation.</title>
        <authorList>
            <person name="Nielsen H.B."/>
            <person name="Almeida M."/>
            <person name="Juncker A.S."/>
            <person name="Rasmussen S."/>
            <person name="Li J."/>
            <person name="Sunagawa S."/>
            <person name="Plichta D."/>
            <person name="Gautier L."/>
            <person name="Le Chatelier E."/>
            <person name="Peletier E."/>
            <person name="Bonde I."/>
            <person name="Nielsen T."/>
            <person name="Manichanh C."/>
            <person name="Arumugam M."/>
            <person name="Batto J."/>
            <person name="Santos M.B.Q.D."/>
            <person name="Blom N."/>
            <person name="Borruel N."/>
            <person name="Burgdorf K.S."/>
            <person name="Boumezbeur F."/>
            <person name="Casellas F."/>
            <person name="Dore J."/>
            <person name="Guarner F."/>
            <person name="Hansen T."/>
            <person name="Hildebrand F."/>
            <person name="Kaas R.S."/>
            <person name="Kennedy S."/>
            <person name="Kristiansen K."/>
            <person name="Kultima J.R."/>
            <person name="Leonard P."/>
            <person name="Levenez F."/>
            <person name="Lund O."/>
            <person name="Moumen B."/>
            <person name="Le Paslier D."/>
            <person name="Pons N."/>
            <person name="Pedersen O."/>
            <person name="Prifti E."/>
            <person name="Qin J."/>
            <person name="Raes J."/>
            <person name="Tap J."/>
            <person name="Tims S."/>
            <person name="Ussery D.W."/>
            <person name="Yamada T."/>
            <person name="MetaHit consortium"/>
            <person name="Renault P."/>
            <person name="Sicheritz-Ponten T."/>
            <person name="Bork P."/>
            <person name="Wang J."/>
            <person name="Brunak S."/>
            <person name="Ehrlich S.D."/>
        </authorList>
    </citation>
    <scope>NUCLEOTIDE SEQUENCE [LARGE SCALE GENOMIC DNA]</scope>
</reference>
<dbReference type="Pfam" id="PF07456">
    <property type="entry name" value="Hpre_diP_synt_I"/>
    <property type="match status" value="1"/>
</dbReference>
<keyword evidence="1" id="KW-1133">Transmembrane helix</keyword>
<dbReference type="Gene3D" id="1.10.1760.20">
    <property type="match status" value="1"/>
</dbReference>
<dbReference type="PIRSF" id="PIRSF027391">
    <property type="entry name" value="Hpre_diP_synt_I"/>
    <property type="match status" value="1"/>
</dbReference>
<proteinExistence type="predicted"/>
<sequence length="170" mass="17674">MKKNSRLVAFCGIFTALAMIFSYVEMLLPISIGVPGAKLGLANIAVLVVLYVAGGRTAFCVDILRIVLTSILFGNMAAFIFSISGGMLSIIVMILLKKSGRFSMLGVSVAGGTAHNIGQIAAAAVVVGTAKIAYYLPVLLITGVITGIVNGCVARIIKISLQKNGLNDIV</sequence>
<keyword evidence="1" id="KW-0472">Membrane</keyword>
<evidence type="ECO:0000313" key="3">
    <source>
        <dbReference type="Proteomes" id="UP000018141"/>
    </source>
</evidence>
<dbReference type="EMBL" id="CBHH010000038">
    <property type="protein sequence ID" value="CDD56835.1"/>
    <property type="molecule type" value="Genomic_DNA"/>
</dbReference>
<evidence type="ECO:0008006" key="4">
    <source>
        <dbReference type="Google" id="ProtNLM"/>
    </source>
</evidence>
<evidence type="ECO:0000313" key="2">
    <source>
        <dbReference type="EMBL" id="CDD56835.1"/>
    </source>
</evidence>
<dbReference type="InterPro" id="IPR010898">
    <property type="entry name" value="Hpre_diP_synth_I"/>
</dbReference>
<dbReference type="Proteomes" id="UP000018141">
    <property type="component" value="Unassembled WGS sequence"/>
</dbReference>
<feature type="transmembrane region" description="Helical" evidence="1">
    <location>
        <begin position="7"/>
        <end position="24"/>
    </location>
</feature>
<keyword evidence="1" id="KW-0812">Transmembrane</keyword>